<dbReference type="Pfam" id="PF05504">
    <property type="entry name" value="Spore_GerAC"/>
    <property type="match status" value="1"/>
</dbReference>
<dbReference type="RefSeq" id="WP_379293242.1">
    <property type="nucleotide sequence ID" value="NZ_JBHTKX010000001.1"/>
</dbReference>
<protein>
    <submittedName>
        <fullName evidence="2">Ger(X)C family spore germination C-terminal domain-containing protein</fullName>
    </submittedName>
</protein>
<feature type="domain" description="Spore germination GerAC-like C-terminal" evidence="1">
    <location>
        <begin position="38"/>
        <end position="78"/>
    </location>
</feature>
<keyword evidence="3" id="KW-1185">Reference proteome</keyword>
<reference evidence="3" key="1">
    <citation type="journal article" date="2019" name="Int. J. Syst. Evol. Microbiol.">
        <title>The Global Catalogue of Microorganisms (GCM) 10K type strain sequencing project: providing services to taxonomists for standard genome sequencing and annotation.</title>
        <authorList>
            <consortium name="The Broad Institute Genomics Platform"/>
            <consortium name="The Broad Institute Genome Sequencing Center for Infectious Disease"/>
            <person name="Wu L."/>
            <person name="Ma J."/>
        </authorList>
    </citation>
    <scope>NUCLEOTIDE SEQUENCE [LARGE SCALE GENOMIC DNA]</scope>
    <source>
        <strain evidence="3">CCUG 53519</strain>
    </source>
</reference>
<sequence length="84" mass="9837">MIYAYLHYAYTIRIPCNQESTRSRLEYEYGKNASICSTAKIDPIGIGSIARSRDRNWNEEEWSRIYPTVQLQVHVNSNFVSDDM</sequence>
<dbReference type="EMBL" id="JBHTKX010000001">
    <property type="protein sequence ID" value="MFD1127320.1"/>
    <property type="molecule type" value="Genomic_DNA"/>
</dbReference>
<dbReference type="InterPro" id="IPR038501">
    <property type="entry name" value="Spore_GerAC_C_sf"/>
</dbReference>
<dbReference type="Proteomes" id="UP001597169">
    <property type="component" value="Unassembled WGS sequence"/>
</dbReference>
<name>A0ABW3PZI8_9BACL</name>
<gene>
    <name evidence="2" type="ORF">ACFQ3J_03915</name>
</gene>
<organism evidence="2 3">
    <name type="scientific">Paenibacillus provencensis</name>
    <dbReference type="NCBI Taxonomy" id="441151"/>
    <lineage>
        <taxon>Bacteria</taxon>
        <taxon>Bacillati</taxon>
        <taxon>Bacillota</taxon>
        <taxon>Bacilli</taxon>
        <taxon>Bacillales</taxon>
        <taxon>Paenibacillaceae</taxon>
        <taxon>Paenibacillus</taxon>
    </lineage>
</organism>
<evidence type="ECO:0000259" key="1">
    <source>
        <dbReference type="Pfam" id="PF05504"/>
    </source>
</evidence>
<accession>A0ABW3PZI8</accession>
<evidence type="ECO:0000313" key="2">
    <source>
        <dbReference type="EMBL" id="MFD1127320.1"/>
    </source>
</evidence>
<proteinExistence type="predicted"/>
<dbReference type="Gene3D" id="3.30.300.210">
    <property type="entry name" value="Nutrient germinant receptor protein C, domain 3"/>
    <property type="match status" value="1"/>
</dbReference>
<evidence type="ECO:0000313" key="3">
    <source>
        <dbReference type="Proteomes" id="UP001597169"/>
    </source>
</evidence>
<comment type="caution">
    <text evidence="2">The sequence shown here is derived from an EMBL/GenBank/DDBJ whole genome shotgun (WGS) entry which is preliminary data.</text>
</comment>
<dbReference type="InterPro" id="IPR046953">
    <property type="entry name" value="Spore_GerAC-like_C"/>
</dbReference>